<accession>A0ACC2D5L6</accession>
<dbReference type="Proteomes" id="UP001162992">
    <property type="component" value="Chromosome 7"/>
</dbReference>
<keyword evidence="2" id="KW-1185">Reference proteome</keyword>
<dbReference type="EMBL" id="CM055098">
    <property type="protein sequence ID" value="KAJ7549490.1"/>
    <property type="molecule type" value="Genomic_DNA"/>
</dbReference>
<reference evidence="2" key="1">
    <citation type="journal article" date="2024" name="Proc. Natl. Acad. Sci. U.S.A.">
        <title>Extraordinary preservation of gene collinearity over three hundred million years revealed in homosporous lycophytes.</title>
        <authorList>
            <person name="Li C."/>
            <person name="Wickell D."/>
            <person name="Kuo L.Y."/>
            <person name="Chen X."/>
            <person name="Nie B."/>
            <person name="Liao X."/>
            <person name="Peng D."/>
            <person name="Ji J."/>
            <person name="Jenkins J."/>
            <person name="Williams M."/>
            <person name="Shu S."/>
            <person name="Plott C."/>
            <person name="Barry K."/>
            <person name="Rajasekar S."/>
            <person name="Grimwood J."/>
            <person name="Han X."/>
            <person name="Sun S."/>
            <person name="Hou Z."/>
            <person name="He W."/>
            <person name="Dai G."/>
            <person name="Sun C."/>
            <person name="Schmutz J."/>
            <person name="Leebens-Mack J.H."/>
            <person name="Li F.W."/>
            <person name="Wang L."/>
        </authorList>
    </citation>
    <scope>NUCLEOTIDE SEQUENCE [LARGE SCALE GENOMIC DNA]</scope>
    <source>
        <strain evidence="2">cv. PW_Plant_1</strain>
    </source>
</reference>
<name>A0ACC2D5L6_DIPCM</name>
<evidence type="ECO:0000313" key="1">
    <source>
        <dbReference type="EMBL" id="KAJ7549490.1"/>
    </source>
</evidence>
<proteinExistence type="predicted"/>
<gene>
    <name evidence="1" type="ORF">O6H91_07G056000</name>
</gene>
<sequence>MDKVEECHDKSSRTRKRFVDINYGDRDLYPDIYCNNKISNTKYNFLNFLPKNLWEQFSRFMNKYFLLIAVLQLWPLITPVNPASTWGPLILIFSVSASKEAWDDCSRYKLDKQANERSVWVVKHDNKMQIKAQDIHVGDIVWLHEDDEVPCDLVLLGSSDPQGFCYVETAAIDGEVDLKTRFVPLPCIGLPIDLLHKIKGVIECPLPSKDIRRFDANLRLLPPFVYTDYCPLTIDHTLLQSCSLRNTEWACGVAVYTGNETKLGMSKGLPTQKMTAIDGMIDKLTGAIFVFQLVVVIILGIAGDIWNSAEAKKIWYVKHPKKVPWFDFVVIPLRFELLCSIMIPISIKVSLDLAKSFYSKFIDWDLQMYDEKSDTPAVATNTAISEDLGQVEYILTDKTGTLTENVMVFKRCCIKGVCYGNVTGDALTDSALMHGLADKSPDIVKFLTVMAICNTVVPICSANGAISYKAQSQDEEALVNAAARLHVVLLSKRGNVLEVKIFGSIQEYEVLDVLEFTSDRKRMSIVTRESGTRKLMLLSKGADEAIFPVLCSDQPTRVVADAVEFFSKLGLRTMCLAWKELNEDEYLNWSIKCKDASSSVIEREWKMAECCQLMETNLELLGVTAIEDKLQEGVPDTIETLRKAGINFWMLTGDKHTTAVQIALSCNFVLPVKRLGITALVGLT</sequence>
<organism evidence="1 2">
    <name type="scientific">Diphasiastrum complanatum</name>
    <name type="common">Issler's clubmoss</name>
    <name type="synonym">Lycopodium complanatum</name>
    <dbReference type="NCBI Taxonomy" id="34168"/>
    <lineage>
        <taxon>Eukaryota</taxon>
        <taxon>Viridiplantae</taxon>
        <taxon>Streptophyta</taxon>
        <taxon>Embryophyta</taxon>
        <taxon>Tracheophyta</taxon>
        <taxon>Lycopodiopsida</taxon>
        <taxon>Lycopodiales</taxon>
        <taxon>Lycopodiaceae</taxon>
        <taxon>Lycopodioideae</taxon>
        <taxon>Diphasiastrum</taxon>
    </lineage>
</organism>
<comment type="caution">
    <text evidence="1">The sequence shown here is derived from an EMBL/GenBank/DDBJ whole genome shotgun (WGS) entry which is preliminary data.</text>
</comment>
<protein>
    <submittedName>
        <fullName evidence="1">Uncharacterized protein</fullName>
    </submittedName>
</protein>
<evidence type="ECO:0000313" key="2">
    <source>
        <dbReference type="Proteomes" id="UP001162992"/>
    </source>
</evidence>